<organism evidence="1 2">
    <name type="scientific">Irpex rosettiformis</name>
    <dbReference type="NCBI Taxonomy" id="378272"/>
    <lineage>
        <taxon>Eukaryota</taxon>
        <taxon>Fungi</taxon>
        <taxon>Dikarya</taxon>
        <taxon>Basidiomycota</taxon>
        <taxon>Agaricomycotina</taxon>
        <taxon>Agaricomycetes</taxon>
        <taxon>Polyporales</taxon>
        <taxon>Irpicaceae</taxon>
        <taxon>Irpex</taxon>
    </lineage>
</organism>
<evidence type="ECO:0000313" key="2">
    <source>
        <dbReference type="Proteomes" id="UP001055072"/>
    </source>
</evidence>
<comment type="caution">
    <text evidence="1">The sequence shown here is derived from an EMBL/GenBank/DDBJ whole genome shotgun (WGS) entry which is preliminary data.</text>
</comment>
<dbReference type="EMBL" id="MU274900">
    <property type="protein sequence ID" value="KAI0094695.1"/>
    <property type="molecule type" value="Genomic_DNA"/>
</dbReference>
<accession>A0ACB8UKM5</accession>
<sequence>MHAFFPFALVSIQSRLSHTIRPRGTRRQPGKQRRSCGGSLQSCPMYSAMVYYQLGTASSTVWSLFFSSVRFFSLGAVLCLYTSIELSTHSFLRNRPTLCIPSLPPSIALREEFLSSPPPLFTARSFLYYSSRLLYHLTHLPPPPSLPIPFPFPQLQLFSSPPASVHPSLHLFTAHCLNRLSVQPFSRLVNVATISSHSSLC</sequence>
<protein>
    <submittedName>
        <fullName evidence="1">Uncharacterized protein</fullName>
    </submittedName>
</protein>
<gene>
    <name evidence="1" type="ORF">BDY19DRAFT_36684</name>
</gene>
<keyword evidence="2" id="KW-1185">Reference proteome</keyword>
<evidence type="ECO:0000313" key="1">
    <source>
        <dbReference type="EMBL" id="KAI0094695.1"/>
    </source>
</evidence>
<reference evidence="1" key="1">
    <citation type="journal article" date="2021" name="Environ. Microbiol.">
        <title>Gene family expansions and transcriptome signatures uncover fungal adaptations to wood decay.</title>
        <authorList>
            <person name="Hage H."/>
            <person name="Miyauchi S."/>
            <person name="Viragh M."/>
            <person name="Drula E."/>
            <person name="Min B."/>
            <person name="Chaduli D."/>
            <person name="Navarro D."/>
            <person name="Favel A."/>
            <person name="Norest M."/>
            <person name="Lesage-Meessen L."/>
            <person name="Balint B."/>
            <person name="Merenyi Z."/>
            <person name="de Eugenio L."/>
            <person name="Morin E."/>
            <person name="Martinez A.T."/>
            <person name="Baldrian P."/>
            <person name="Stursova M."/>
            <person name="Martinez M.J."/>
            <person name="Novotny C."/>
            <person name="Magnuson J.K."/>
            <person name="Spatafora J.W."/>
            <person name="Maurice S."/>
            <person name="Pangilinan J."/>
            <person name="Andreopoulos W."/>
            <person name="LaButti K."/>
            <person name="Hundley H."/>
            <person name="Na H."/>
            <person name="Kuo A."/>
            <person name="Barry K."/>
            <person name="Lipzen A."/>
            <person name="Henrissat B."/>
            <person name="Riley R."/>
            <person name="Ahrendt S."/>
            <person name="Nagy L.G."/>
            <person name="Grigoriev I.V."/>
            <person name="Martin F."/>
            <person name="Rosso M.N."/>
        </authorList>
    </citation>
    <scope>NUCLEOTIDE SEQUENCE</scope>
    <source>
        <strain evidence="1">CBS 384.51</strain>
    </source>
</reference>
<proteinExistence type="predicted"/>
<name>A0ACB8UKM5_9APHY</name>
<dbReference type="Proteomes" id="UP001055072">
    <property type="component" value="Unassembled WGS sequence"/>
</dbReference>